<dbReference type="PANTHER" id="PTHR43707">
    <property type="entry name" value="HISTIDYL-TRNA SYNTHETASE"/>
    <property type="match status" value="1"/>
</dbReference>
<feature type="binding site" evidence="10">
    <location>
        <begin position="81"/>
        <end position="83"/>
    </location>
    <ligand>
        <name>L-histidine</name>
        <dbReference type="ChEBI" id="CHEBI:57595"/>
    </ligand>
</feature>
<protein>
    <recommendedName>
        <fullName evidence="4 9">ATP phosphoribosyltransferase regulatory subunit</fullName>
    </recommendedName>
</protein>
<reference evidence="12" key="1">
    <citation type="journal article" date="2021" name="PeerJ">
        <title>Extensive microbial diversity within the chicken gut microbiome revealed by metagenomics and culture.</title>
        <authorList>
            <person name="Gilroy R."/>
            <person name="Ravi A."/>
            <person name="Getino M."/>
            <person name="Pursley I."/>
            <person name="Horton D.L."/>
            <person name="Alikhan N.F."/>
            <person name="Baker D."/>
            <person name="Gharbi K."/>
            <person name="Hall N."/>
            <person name="Watson M."/>
            <person name="Adriaenssens E.M."/>
            <person name="Foster-Nyarko E."/>
            <person name="Jarju S."/>
            <person name="Secka A."/>
            <person name="Antonio M."/>
            <person name="Oren A."/>
            <person name="Chaudhuri R.R."/>
            <person name="La Ragione R."/>
            <person name="Hildebrand F."/>
            <person name="Pallen M.J."/>
        </authorList>
    </citation>
    <scope>NUCLEOTIDE SEQUENCE</scope>
    <source>
        <strain evidence="12">CHK178-16964</strain>
    </source>
</reference>
<comment type="caution">
    <text evidence="12">The sequence shown here is derived from an EMBL/GenBank/DDBJ whole genome shotgun (WGS) entry which is preliminary data.</text>
</comment>
<comment type="function">
    <text evidence="8 9">Required for the first step of histidine biosynthesis. May allow the feedback regulation of ATP phosphoribosyltransferase activity by histidine.</text>
</comment>
<keyword evidence="7 9" id="KW-0368">Histidine biosynthesis</keyword>
<dbReference type="AlphaFoldDB" id="A0A9D2HGW8"/>
<evidence type="ECO:0000256" key="3">
    <source>
        <dbReference type="ARBA" id="ARBA00005539"/>
    </source>
</evidence>
<evidence type="ECO:0000259" key="11">
    <source>
        <dbReference type="PROSITE" id="PS50862"/>
    </source>
</evidence>
<comment type="similarity">
    <text evidence="3 9">Belongs to the class-II aminoacyl-tRNA synthetase family. HisZ subfamily.</text>
</comment>
<dbReference type="SUPFAM" id="SSF55681">
    <property type="entry name" value="Class II aaRS and biotin synthetases"/>
    <property type="match status" value="1"/>
</dbReference>
<evidence type="ECO:0000256" key="10">
    <source>
        <dbReference type="PIRSR" id="PIRSR001549-1"/>
    </source>
</evidence>
<name>A0A9D2HGW8_9FIRM</name>
<feature type="binding site" evidence="10">
    <location>
        <begin position="274"/>
        <end position="275"/>
    </location>
    <ligand>
        <name>L-histidine</name>
        <dbReference type="ChEBI" id="CHEBI:57595"/>
    </ligand>
</feature>
<dbReference type="GO" id="GO:0140096">
    <property type="term" value="F:catalytic activity, acting on a protein"/>
    <property type="evidence" value="ECO:0007669"/>
    <property type="project" value="UniProtKB-ARBA"/>
</dbReference>
<evidence type="ECO:0000256" key="9">
    <source>
        <dbReference type="HAMAP-Rule" id="MF_00125"/>
    </source>
</evidence>
<dbReference type="PANTHER" id="PTHR43707:SF6">
    <property type="entry name" value="ATP PHOSPHORIBOSYLTRANSFERASE REGULATORY SUBUNIT"/>
    <property type="match status" value="1"/>
</dbReference>
<dbReference type="GO" id="GO:0006427">
    <property type="term" value="P:histidyl-tRNA aminoacylation"/>
    <property type="evidence" value="ECO:0007669"/>
    <property type="project" value="TreeGrafter"/>
</dbReference>
<evidence type="ECO:0000256" key="1">
    <source>
        <dbReference type="ARBA" id="ARBA00004496"/>
    </source>
</evidence>
<keyword evidence="5 9" id="KW-0963">Cytoplasm</keyword>
<comment type="subcellular location">
    <subcellularLocation>
        <location evidence="1 9">Cytoplasm</location>
    </subcellularLocation>
</comment>
<dbReference type="Proteomes" id="UP000823900">
    <property type="component" value="Unassembled WGS sequence"/>
</dbReference>
<evidence type="ECO:0000256" key="8">
    <source>
        <dbReference type="ARBA" id="ARBA00025246"/>
    </source>
</evidence>
<evidence type="ECO:0000256" key="5">
    <source>
        <dbReference type="ARBA" id="ARBA00022490"/>
    </source>
</evidence>
<organism evidence="12 13">
    <name type="scientific">Candidatus Lachnoclostridium stercoravium</name>
    <dbReference type="NCBI Taxonomy" id="2838633"/>
    <lineage>
        <taxon>Bacteria</taxon>
        <taxon>Bacillati</taxon>
        <taxon>Bacillota</taxon>
        <taxon>Clostridia</taxon>
        <taxon>Lachnospirales</taxon>
        <taxon>Lachnospiraceae</taxon>
    </lineage>
</organism>
<evidence type="ECO:0000256" key="7">
    <source>
        <dbReference type="ARBA" id="ARBA00023102"/>
    </source>
</evidence>
<dbReference type="GO" id="GO:0016757">
    <property type="term" value="F:glycosyltransferase activity"/>
    <property type="evidence" value="ECO:0007669"/>
    <property type="project" value="UniProtKB-KW"/>
</dbReference>
<dbReference type="NCBIfam" id="TIGR00443">
    <property type="entry name" value="hisZ_biosyn_reg"/>
    <property type="match status" value="1"/>
</dbReference>
<proteinExistence type="inferred from homology"/>
<evidence type="ECO:0000256" key="4">
    <source>
        <dbReference type="ARBA" id="ARBA00020397"/>
    </source>
</evidence>
<sequence>MDNQLLHTPEGVRDIYREECLKKIAVQDGIKKVFHLFGYEDIETPTFEFFDIFNKERGSVTTQEMFKLFDRDNNTLVLRPDMTPAIARCVAKYFMDSQAPLRLCYRARTFINNSSYQGRLKETTQTGAEMIGEDSPEADAEMIAMVVTALKSAGLKEFQVELGQVEFFRGLADEAGLDEEAQEELRELIENKNFFGVEELLEERPMRPEVKELLSRLPQLFGSLTDISQLRALTDNERALKAIDRLEKVQEILKAYGVSDYISYDLGMLSKYKYYTGIIFKAYTYGTGDYIVTGGRYDKLLVQFGTDRPAVGFAIVIDRLLQALSRQKIQIPITPVTTAVLYEPASWEKAIRLASHLRENGMGVQAIRKDPKKSVETYRVSLKEGPIRNLLFLDEAGDTVHYTDIREGISHDIPYSEYVKGE</sequence>
<dbReference type="Gene3D" id="3.30.930.10">
    <property type="entry name" value="Bira Bifunctional Protein, Domain 2"/>
    <property type="match status" value="1"/>
</dbReference>
<evidence type="ECO:0000256" key="6">
    <source>
        <dbReference type="ARBA" id="ARBA00022605"/>
    </source>
</evidence>
<comment type="pathway">
    <text evidence="2 9">Amino-acid biosynthesis; L-histidine biosynthesis; L-histidine from 5-phospho-alpha-D-ribose 1-diphosphate: step 1/9.</text>
</comment>
<feature type="binding site" evidence="10">
    <location>
        <position position="129"/>
    </location>
    <ligand>
        <name>L-histidine</name>
        <dbReference type="ChEBI" id="CHEBI:57595"/>
    </ligand>
</feature>
<evidence type="ECO:0000313" key="13">
    <source>
        <dbReference type="Proteomes" id="UP000823900"/>
    </source>
</evidence>
<comment type="miscellaneous">
    <text evidence="9">This function is generally fulfilled by the C-terminal part of HisG, which is missing in some bacteria such as this one.</text>
</comment>
<keyword evidence="6 9" id="KW-0028">Amino-acid biosynthesis</keyword>
<keyword evidence="12" id="KW-0328">Glycosyltransferase</keyword>
<accession>A0A9D2HGW8</accession>
<feature type="domain" description="Aminoacyl-transfer RNA synthetases class-II family profile" evidence="11">
    <location>
        <begin position="26"/>
        <end position="332"/>
    </location>
</feature>
<dbReference type="EMBL" id="DWZA01000062">
    <property type="protein sequence ID" value="HJA71355.1"/>
    <property type="molecule type" value="Genomic_DNA"/>
</dbReference>
<dbReference type="InterPro" id="IPR004517">
    <property type="entry name" value="HisZ"/>
</dbReference>
<dbReference type="PIRSF" id="PIRSF001549">
    <property type="entry name" value="His-tRNA_synth"/>
    <property type="match status" value="1"/>
</dbReference>
<dbReference type="InterPro" id="IPR045864">
    <property type="entry name" value="aa-tRNA-synth_II/BPL/LPL"/>
</dbReference>
<evidence type="ECO:0000256" key="2">
    <source>
        <dbReference type="ARBA" id="ARBA00004667"/>
    </source>
</evidence>
<dbReference type="HAMAP" id="MF_00125">
    <property type="entry name" value="HisZ"/>
    <property type="match status" value="1"/>
</dbReference>
<dbReference type="GO" id="GO:0004821">
    <property type="term" value="F:histidine-tRNA ligase activity"/>
    <property type="evidence" value="ECO:0007669"/>
    <property type="project" value="TreeGrafter"/>
</dbReference>
<comment type="subunit">
    <text evidence="9">Heteromultimer composed of HisG and HisZ subunits.</text>
</comment>
<feature type="binding site" evidence="10">
    <location>
        <position position="125"/>
    </location>
    <ligand>
        <name>L-histidine</name>
        <dbReference type="ChEBI" id="CHEBI:57595"/>
    </ligand>
</feature>
<gene>
    <name evidence="9 12" type="primary">hisZ</name>
    <name evidence="12" type="ORF">IAA07_07200</name>
</gene>
<dbReference type="GO" id="GO:0005737">
    <property type="term" value="C:cytoplasm"/>
    <property type="evidence" value="ECO:0007669"/>
    <property type="project" value="UniProtKB-SubCell"/>
</dbReference>
<dbReference type="Pfam" id="PF13393">
    <property type="entry name" value="tRNA-synt_His"/>
    <property type="match status" value="1"/>
</dbReference>
<reference evidence="12" key="2">
    <citation type="submission" date="2021-04" db="EMBL/GenBank/DDBJ databases">
        <authorList>
            <person name="Gilroy R."/>
        </authorList>
    </citation>
    <scope>NUCLEOTIDE SEQUENCE</scope>
    <source>
        <strain evidence="12">CHK178-16964</strain>
    </source>
</reference>
<dbReference type="CDD" id="cd00773">
    <property type="entry name" value="HisRS-like_core"/>
    <property type="match status" value="1"/>
</dbReference>
<dbReference type="InterPro" id="IPR041715">
    <property type="entry name" value="HisRS-like_core"/>
</dbReference>
<keyword evidence="12" id="KW-0808">Transferase</keyword>
<evidence type="ECO:0000313" key="12">
    <source>
        <dbReference type="EMBL" id="HJA71355.1"/>
    </source>
</evidence>
<dbReference type="PROSITE" id="PS50862">
    <property type="entry name" value="AA_TRNA_LIGASE_II"/>
    <property type="match status" value="1"/>
</dbReference>
<dbReference type="GO" id="GO:0000105">
    <property type="term" value="P:L-histidine biosynthetic process"/>
    <property type="evidence" value="ECO:0007669"/>
    <property type="project" value="UniProtKB-UniRule"/>
</dbReference>
<dbReference type="InterPro" id="IPR004516">
    <property type="entry name" value="HisRS/HisZ"/>
</dbReference>
<dbReference type="InterPro" id="IPR006195">
    <property type="entry name" value="aa-tRNA-synth_II"/>
</dbReference>